<evidence type="ECO:0000313" key="3">
    <source>
        <dbReference type="Proteomes" id="UP000196258"/>
    </source>
</evidence>
<dbReference type="Proteomes" id="UP000196258">
    <property type="component" value="Unassembled WGS sequence"/>
</dbReference>
<protein>
    <recommendedName>
        <fullName evidence="1">Imm-5-like domain-containing protein</fullName>
    </recommendedName>
</protein>
<dbReference type="AlphaFoldDB" id="A0A1Y4QQ51"/>
<evidence type="ECO:0000313" key="2">
    <source>
        <dbReference type="EMBL" id="OUQ06642.1"/>
    </source>
</evidence>
<dbReference type="EMBL" id="NFLB01000001">
    <property type="protein sequence ID" value="OUQ06642.1"/>
    <property type="molecule type" value="Genomic_DNA"/>
</dbReference>
<name>A0A1Y4QQ51_9FIRM</name>
<dbReference type="Pfam" id="PF21805">
    <property type="entry name" value="Imm5_like"/>
    <property type="match status" value="1"/>
</dbReference>
<feature type="domain" description="Imm-5-like" evidence="1">
    <location>
        <begin position="41"/>
        <end position="166"/>
    </location>
</feature>
<comment type="caution">
    <text evidence="2">The sequence shown here is derived from an EMBL/GenBank/DDBJ whole genome shotgun (WGS) entry which is preliminary data.</text>
</comment>
<evidence type="ECO:0000259" key="1">
    <source>
        <dbReference type="Pfam" id="PF21805"/>
    </source>
</evidence>
<organism evidence="2 3">
    <name type="scientific">Thomasclavelia spiroformis</name>
    <dbReference type="NCBI Taxonomy" id="29348"/>
    <lineage>
        <taxon>Bacteria</taxon>
        <taxon>Bacillati</taxon>
        <taxon>Bacillota</taxon>
        <taxon>Erysipelotrichia</taxon>
        <taxon>Erysipelotrichales</taxon>
        <taxon>Coprobacillaceae</taxon>
        <taxon>Thomasclavelia</taxon>
    </lineage>
</organism>
<sequence length="188" mass="22440">MIDMNKSMGEIMYQDVEIRLKKKNKILFSFDSTCLQELIALMEIQNKRVLVLWAFECVLKPLEIFEQQYPDELRPRNAYDMCQQWASGMIKMPIAKKAILDCHRVCKEIDDIYYISLCHAIGQGLSTVHARKHAMGLAFYELSAIVYKNRDNYQEEVNNKIKYYLDRLFYYQDNIDKIERKWAQFLLK</sequence>
<proteinExistence type="predicted"/>
<accession>A0A1Y4QQ51</accession>
<reference evidence="3" key="1">
    <citation type="submission" date="2017-04" db="EMBL/GenBank/DDBJ databases">
        <title>Function of individual gut microbiota members based on whole genome sequencing of pure cultures obtained from chicken caecum.</title>
        <authorList>
            <person name="Medvecky M."/>
            <person name="Cejkova D."/>
            <person name="Polansky O."/>
            <person name="Karasova D."/>
            <person name="Kubasova T."/>
            <person name="Cizek A."/>
            <person name="Rychlik I."/>
        </authorList>
    </citation>
    <scope>NUCLEOTIDE SEQUENCE [LARGE SCALE GENOMIC DNA]</scope>
    <source>
        <strain evidence="3">An149</strain>
    </source>
</reference>
<gene>
    <name evidence="2" type="ORF">B5E91_01565</name>
</gene>
<dbReference type="InterPro" id="IPR048667">
    <property type="entry name" value="Imm5-like"/>
</dbReference>